<dbReference type="AlphaFoldDB" id="A0A427XCM9"/>
<keyword evidence="5" id="KW-1185">Reference proteome</keyword>
<keyword evidence="1" id="KW-0812">Transmembrane</keyword>
<dbReference type="PANTHER" id="PTHR35859:SF4">
    <property type="entry name" value="MEMBRANE CHANNEL PROTEIN, PUTATIVE (AFU_ORTHOLOGUE AFUA_6G11300)-RELATED"/>
    <property type="match status" value="1"/>
</dbReference>
<organism evidence="4 5">
    <name type="scientific">Apiotrichum porosum</name>
    <dbReference type="NCBI Taxonomy" id="105984"/>
    <lineage>
        <taxon>Eukaryota</taxon>
        <taxon>Fungi</taxon>
        <taxon>Dikarya</taxon>
        <taxon>Basidiomycota</taxon>
        <taxon>Agaricomycotina</taxon>
        <taxon>Tremellomycetes</taxon>
        <taxon>Trichosporonales</taxon>
        <taxon>Trichosporonaceae</taxon>
        <taxon>Apiotrichum</taxon>
    </lineage>
</organism>
<name>A0A427XCM9_9TREE</name>
<keyword evidence="1" id="KW-1133">Transmembrane helix</keyword>
<feature type="transmembrane region" description="Helical" evidence="1">
    <location>
        <begin position="229"/>
        <end position="244"/>
    </location>
</feature>
<dbReference type="Proteomes" id="UP000279236">
    <property type="component" value="Unassembled WGS sequence"/>
</dbReference>
<dbReference type="Pfam" id="PF23317">
    <property type="entry name" value="YVC1_C"/>
    <property type="match status" value="1"/>
</dbReference>
<feature type="transmembrane region" description="Helical" evidence="1">
    <location>
        <begin position="458"/>
        <end position="479"/>
    </location>
</feature>
<dbReference type="RefSeq" id="XP_028471766.1">
    <property type="nucleotide sequence ID" value="XM_028621027.1"/>
</dbReference>
<dbReference type="PANTHER" id="PTHR35859">
    <property type="entry name" value="NONSELECTIVE CATION CHANNEL PROTEIN"/>
    <property type="match status" value="1"/>
</dbReference>
<sequence>MADINNATLSAHLHPGAEDQLSVTSVFSIRPDPDTITKLVGRVRAMATRLLPVEVELDVITDATGPVITPEVVNAFRKAGGDFEEAVPFCLLRARHLFIREGMANPTDYEETLCRATACEVIARRMVRIFPHESLRSVMSARFRYRDSDGDVSAASCALEMAIDGHCTIFLSSNETQEVVNALWSGRWVQENNEDQDIDYVEYHRSPDRAGSFWDHLDPLRLSVPRYQSLLRVIIWLVYLFVYSQSVKSPLDAINRSEFDGWEIALYIMTFAFFIEESVKFFKNLRLANNPLNAISFWVVVNFLIDALLLTALSLRVAGMRLDLDDDAKANLMKRSFQVLSCAAPLIWMKLFTVFEAYKTVGVLEVVVFRMLRESVIFFILLGVLGLGFAQSMYALDAADGEINEFMRGFTFSDDPDNPGQGSTTILLNNLVQALLGSPEFGIFEFDSERFGYPFGLIIYYSWNFFTTIILVNVLIALFGSAYQEISDNATDEYLAFFAGKTIDMIRAPDQFVYVAPFNLIEIVFIVPLEFILPTKDYAKLNRVVMSVIFFVPLVCIAIWEAGVVHARRGVLYDYFATPIPEDDEDPKVIDPETTDPAGVISKVPFDELVQAFPNTSVTESTVILREIHKMREALDSLEKKITR</sequence>
<evidence type="ECO:0000259" key="3">
    <source>
        <dbReference type="Pfam" id="PF23317"/>
    </source>
</evidence>
<feature type="transmembrane region" description="Helical" evidence="1">
    <location>
        <begin position="294"/>
        <end position="317"/>
    </location>
</feature>
<feature type="domain" description="YVC1 N-terminal linker helical" evidence="2">
    <location>
        <begin position="36"/>
        <end position="217"/>
    </location>
</feature>
<dbReference type="Pfam" id="PF23190">
    <property type="entry name" value="LHD_TRPY1"/>
    <property type="match status" value="1"/>
</dbReference>
<gene>
    <name evidence="4" type="ORF">EHS24_005504</name>
</gene>
<dbReference type="EMBL" id="RSCE01000023">
    <property type="protein sequence ID" value="RSH76619.1"/>
    <property type="molecule type" value="Genomic_DNA"/>
</dbReference>
<dbReference type="InterPro" id="IPR056336">
    <property type="entry name" value="YVC1_C"/>
</dbReference>
<feature type="transmembrane region" description="Helical" evidence="1">
    <location>
        <begin position="376"/>
        <end position="396"/>
    </location>
</feature>
<evidence type="ECO:0000259" key="2">
    <source>
        <dbReference type="Pfam" id="PF23190"/>
    </source>
</evidence>
<feature type="transmembrane region" description="Helical" evidence="1">
    <location>
        <begin position="544"/>
        <end position="565"/>
    </location>
</feature>
<dbReference type="OrthoDB" id="301415at2759"/>
<evidence type="ECO:0000313" key="5">
    <source>
        <dbReference type="Proteomes" id="UP000279236"/>
    </source>
</evidence>
<evidence type="ECO:0000313" key="4">
    <source>
        <dbReference type="EMBL" id="RSH76619.1"/>
    </source>
</evidence>
<feature type="domain" description="Calcium channel YVC1-like C-terminal transmembrane" evidence="3">
    <location>
        <begin position="261"/>
        <end position="566"/>
    </location>
</feature>
<dbReference type="InterPro" id="IPR052971">
    <property type="entry name" value="TRP_calcium_channel"/>
</dbReference>
<dbReference type="InterPro" id="IPR056337">
    <property type="entry name" value="LHD_YVC1"/>
</dbReference>
<keyword evidence="1" id="KW-0472">Membrane</keyword>
<proteinExistence type="predicted"/>
<accession>A0A427XCM9</accession>
<feature type="transmembrane region" description="Helical" evidence="1">
    <location>
        <begin position="337"/>
        <end position="355"/>
    </location>
</feature>
<dbReference type="GeneID" id="39590047"/>
<feature type="transmembrane region" description="Helical" evidence="1">
    <location>
        <begin position="512"/>
        <end position="532"/>
    </location>
</feature>
<feature type="transmembrane region" description="Helical" evidence="1">
    <location>
        <begin position="264"/>
        <end position="282"/>
    </location>
</feature>
<reference evidence="4 5" key="1">
    <citation type="submission" date="2018-11" db="EMBL/GenBank/DDBJ databases">
        <title>Genome sequence of Apiotrichum porosum DSM 27194.</title>
        <authorList>
            <person name="Aliyu H."/>
            <person name="Gorte O."/>
            <person name="Ochsenreither K."/>
        </authorList>
    </citation>
    <scope>NUCLEOTIDE SEQUENCE [LARGE SCALE GENOMIC DNA]</scope>
    <source>
        <strain evidence="4 5">DSM 27194</strain>
    </source>
</reference>
<dbReference type="STRING" id="105984.A0A427XCM9"/>
<comment type="caution">
    <text evidence="4">The sequence shown here is derived from an EMBL/GenBank/DDBJ whole genome shotgun (WGS) entry which is preliminary data.</text>
</comment>
<evidence type="ECO:0000256" key="1">
    <source>
        <dbReference type="SAM" id="Phobius"/>
    </source>
</evidence>
<protein>
    <submittedName>
        <fullName evidence="4">Uncharacterized protein</fullName>
    </submittedName>
</protein>